<gene>
    <name evidence="1" type="ORF">MMKA1_07990</name>
</gene>
<name>A0A2Z5PJJ6_METMI</name>
<dbReference type="Gene3D" id="1.10.10.10">
    <property type="entry name" value="Winged helix-like DNA-binding domain superfamily/Winged helix DNA-binding domain"/>
    <property type="match status" value="1"/>
</dbReference>
<dbReference type="SUPFAM" id="SSF46785">
    <property type="entry name" value="Winged helix' DNA-binding domain"/>
    <property type="match status" value="1"/>
</dbReference>
<reference evidence="1 2" key="1">
    <citation type="submission" date="2009-06" db="EMBL/GenBank/DDBJ databases">
        <title>Molecular Evidence for Microbiologically Influenced Corrosion from genome of Methanogen.</title>
        <authorList>
            <person name="Ito N."/>
            <person name="Tsurumaru H."/>
            <person name="Shimizu A."/>
            <person name="Harada T."/>
            <person name="Hosoyama A."/>
            <person name="Horikawa H."/>
            <person name="Wakai S."/>
            <person name="Sasaki K."/>
            <person name="Nishijima K."/>
            <person name="Ataku H."/>
            <person name="Yamazaki J."/>
            <person name="Mise M."/>
            <person name="Yamazaki S."/>
            <person name="Tanikawa S."/>
            <person name="Harayama S."/>
            <person name="Fujita N."/>
        </authorList>
    </citation>
    <scope>NUCLEOTIDE SEQUENCE [LARGE SCALE GENOMIC DNA]</scope>
    <source>
        <strain evidence="2">KA1 ( NBRC 102054)</strain>
    </source>
</reference>
<dbReference type="RefSeq" id="WP_119720840.1">
    <property type="nucleotide sequence ID" value="NZ_AP011526.1"/>
</dbReference>
<dbReference type="AlphaFoldDB" id="A0A2Z5PJJ6"/>
<dbReference type="KEGG" id="mmak:MMKA1_07990"/>
<evidence type="ECO:0000313" key="1">
    <source>
        <dbReference type="EMBL" id="BAP60916.1"/>
    </source>
</evidence>
<sequence length="304" mass="35922">MTTMGKKYVIEIMEYLSDHGRTEFLKIFNDLKMEFSKAYLSKLLLEMNEKYLVERKEEREGKKTPKPYYKLTPIGKKLLKQYRLEKKAMDLYKIVDKKLSEKYERISTELTVNVEYAHRAKDLTPHFQDYFQDQLFLSTNGAESKPAIEGEEFNNAIPYVLEPDLAYQYRGKGENLYVFFENHEVYDYGNSIYNEIKEGVVVLVRNIYDKMYVFFDTPNINEIKLLVETDVAESNINEIQISSLPDCEENEEFSRIMKDMKESASENIQNKEKEAFEQKYGNCIVETPEKIAERIINHIESLKK</sequence>
<dbReference type="GeneID" id="37875278"/>
<accession>A0A2Z5PJJ6</accession>
<proteinExistence type="predicted"/>
<evidence type="ECO:0000313" key="2">
    <source>
        <dbReference type="Proteomes" id="UP000264208"/>
    </source>
</evidence>
<dbReference type="InterPro" id="IPR036388">
    <property type="entry name" value="WH-like_DNA-bd_sf"/>
</dbReference>
<dbReference type="InterPro" id="IPR036390">
    <property type="entry name" value="WH_DNA-bd_sf"/>
</dbReference>
<dbReference type="Proteomes" id="UP000264208">
    <property type="component" value="Chromosome"/>
</dbReference>
<organism evidence="1 2">
    <name type="scientific">Methanococcus maripaludis KA1</name>
    <dbReference type="NCBI Taxonomy" id="637914"/>
    <lineage>
        <taxon>Archaea</taxon>
        <taxon>Methanobacteriati</taxon>
        <taxon>Methanobacteriota</taxon>
        <taxon>Methanomada group</taxon>
        <taxon>Methanococci</taxon>
        <taxon>Methanococcales</taxon>
        <taxon>Methanococcaceae</taxon>
        <taxon>Methanococcus</taxon>
    </lineage>
</organism>
<dbReference type="EMBL" id="AP011526">
    <property type="protein sequence ID" value="BAP60916.1"/>
    <property type="molecule type" value="Genomic_DNA"/>
</dbReference>
<protein>
    <submittedName>
        <fullName evidence="1">Uncharacterized protein</fullName>
    </submittedName>
</protein>